<gene>
    <name evidence="2" type="ORF">D7M11_31760</name>
</gene>
<dbReference type="Gene3D" id="3.40.50.1820">
    <property type="entry name" value="alpha/beta hydrolase"/>
    <property type="match status" value="1"/>
</dbReference>
<dbReference type="RefSeq" id="WP_120751307.1">
    <property type="nucleotide sequence ID" value="NZ_RBAH01000035.1"/>
</dbReference>
<dbReference type="SUPFAM" id="SSF53474">
    <property type="entry name" value="alpha/beta-Hydrolases"/>
    <property type="match status" value="1"/>
</dbReference>
<dbReference type="GO" id="GO:0008236">
    <property type="term" value="F:serine-type peptidase activity"/>
    <property type="evidence" value="ECO:0007669"/>
    <property type="project" value="InterPro"/>
</dbReference>
<organism evidence="2 3">
    <name type="scientific">Paenibacillus ginsengarvi</name>
    <dbReference type="NCBI Taxonomy" id="400777"/>
    <lineage>
        <taxon>Bacteria</taxon>
        <taxon>Bacillati</taxon>
        <taxon>Bacillota</taxon>
        <taxon>Bacilli</taxon>
        <taxon>Bacillales</taxon>
        <taxon>Paenibacillaceae</taxon>
        <taxon>Paenibacillus</taxon>
    </lineage>
</organism>
<comment type="caution">
    <text evidence="2">The sequence shown here is derived from an EMBL/GenBank/DDBJ whole genome shotgun (WGS) entry which is preliminary data.</text>
</comment>
<dbReference type="Pfam" id="PF00326">
    <property type="entry name" value="Peptidase_S9"/>
    <property type="match status" value="1"/>
</dbReference>
<dbReference type="Proteomes" id="UP000282311">
    <property type="component" value="Unassembled WGS sequence"/>
</dbReference>
<dbReference type="OrthoDB" id="9765647at2"/>
<sequence>MNDKHEERLSEHWVQSCGESLKYVLRSPNNARLHEKPLLLITVGADWKTPLLTKPYRTTADGFLANGHYALSFDIPCHGERVEPYGEGINGFRNAWQAGDDPFERFVRDATAVIDDCIRLGFAFPGKIVICGASRGAYLAFRLLVADSRVACAAGFAPVTDWRALNEFDSIKERPDVEALKLHNYVDRLSGKRLFIGIGNDDSRVSTLSCCKLYTELTEHNLSRGYPESLVEFYCTDDRGHTMGDYWYDKGTTFLLNG</sequence>
<feature type="domain" description="Peptidase S9 prolyl oligopeptidase catalytic" evidence="1">
    <location>
        <begin position="106"/>
        <end position="244"/>
    </location>
</feature>
<dbReference type="GO" id="GO:0006508">
    <property type="term" value="P:proteolysis"/>
    <property type="evidence" value="ECO:0007669"/>
    <property type="project" value="InterPro"/>
</dbReference>
<keyword evidence="3" id="KW-1185">Reference proteome</keyword>
<dbReference type="InterPro" id="IPR001375">
    <property type="entry name" value="Peptidase_S9_cat"/>
</dbReference>
<dbReference type="AlphaFoldDB" id="A0A3B0AZX5"/>
<evidence type="ECO:0000313" key="3">
    <source>
        <dbReference type="Proteomes" id="UP000282311"/>
    </source>
</evidence>
<name>A0A3B0AZX5_9BACL</name>
<protein>
    <recommendedName>
        <fullName evidence="1">Peptidase S9 prolyl oligopeptidase catalytic domain-containing protein</fullName>
    </recommendedName>
</protein>
<reference evidence="2 3" key="1">
    <citation type="journal article" date="2007" name="Int. J. Syst. Evol. Microbiol.">
        <title>Paenibacillus ginsengarvi sp. nov., isolated from soil from ginseng cultivation.</title>
        <authorList>
            <person name="Yoon M.H."/>
            <person name="Ten L.N."/>
            <person name="Im W.T."/>
        </authorList>
    </citation>
    <scope>NUCLEOTIDE SEQUENCE [LARGE SCALE GENOMIC DNA]</scope>
    <source>
        <strain evidence="2 3">KCTC 13059</strain>
    </source>
</reference>
<proteinExistence type="predicted"/>
<evidence type="ECO:0000259" key="1">
    <source>
        <dbReference type="Pfam" id="PF00326"/>
    </source>
</evidence>
<evidence type="ECO:0000313" key="2">
    <source>
        <dbReference type="EMBL" id="RKN66053.1"/>
    </source>
</evidence>
<dbReference type="InterPro" id="IPR029058">
    <property type="entry name" value="AB_hydrolase_fold"/>
</dbReference>
<dbReference type="EMBL" id="RBAH01000035">
    <property type="protein sequence ID" value="RKN66053.1"/>
    <property type="molecule type" value="Genomic_DNA"/>
</dbReference>
<accession>A0A3B0AZX5</accession>